<feature type="compositionally biased region" description="Basic and acidic residues" evidence="4">
    <location>
        <begin position="918"/>
        <end position="1015"/>
    </location>
</feature>
<feature type="compositionally biased region" description="Basic and acidic residues" evidence="4">
    <location>
        <begin position="1037"/>
        <end position="1066"/>
    </location>
</feature>
<evidence type="ECO:0000259" key="5">
    <source>
        <dbReference type="PROSITE" id="PS50835"/>
    </source>
</evidence>
<keyword evidence="3" id="KW-0393">Immunoglobulin domain</keyword>
<dbReference type="PANTHER" id="PTHR45080:SF8">
    <property type="entry name" value="IG-LIKE DOMAIN-CONTAINING PROTEIN"/>
    <property type="match status" value="1"/>
</dbReference>
<dbReference type="InterPro" id="IPR003599">
    <property type="entry name" value="Ig_sub"/>
</dbReference>
<feature type="region of interest" description="Disordered" evidence="4">
    <location>
        <begin position="876"/>
        <end position="1231"/>
    </location>
</feature>
<proteinExistence type="predicted"/>
<feature type="domain" description="Ig-like" evidence="5">
    <location>
        <begin position="226"/>
        <end position="319"/>
    </location>
</feature>
<evidence type="ECO:0000256" key="4">
    <source>
        <dbReference type="SAM" id="MobiDB-lite"/>
    </source>
</evidence>
<dbReference type="CDD" id="cd00096">
    <property type="entry name" value="Ig"/>
    <property type="match status" value="2"/>
</dbReference>
<dbReference type="PANTHER" id="PTHR45080">
    <property type="entry name" value="CONTACTIN 5"/>
    <property type="match status" value="1"/>
</dbReference>
<protein>
    <recommendedName>
        <fullName evidence="5">Ig-like domain-containing protein</fullName>
    </recommendedName>
</protein>
<reference evidence="7" key="1">
    <citation type="journal article" date="2008" name="Insect Biochem. Mol. Biol.">
        <title>The genome of a lepidopteran model insect, the silkworm Bombyx mori.</title>
        <authorList>
            <consortium name="International Silkworm Genome Consortium"/>
        </authorList>
    </citation>
    <scope>NUCLEOTIDE SEQUENCE [LARGE SCALE GENOMIC DNA]</scope>
    <source>
        <strain evidence="7">p50T</strain>
    </source>
</reference>
<dbReference type="InterPro" id="IPR007110">
    <property type="entry name" value="Ig-like_dom"/>
</dbReference>
<dbReference type="SMART" id="SM00408">
    <property type="entry name" value="IGc2"/>
    <property type="match status" value="7"/>
</dbReference>
<keyword evidence="1" id="KW-0732">Signal</keyword>
<feature type="compositionally biased region" description="Polar residues" evidence="4">
    <location>
        <begin position="1205"/>
        <end position="1218"/>
    </location>
</feature>
<dbReference type="GO" id="GO:0005886">
    <property type="term" value="C:plasma membrane"/>
    <property type="evidence" value="ECO:0007669"/>
    <property type="project" value="TreeGrafter"/>
</dbReference>
<dbReference type="InterPro" id="IPR013783">
    <property type="entry name" value="Ig-like_fold"/>
</dbReference>
<dbReference type="Proteomes" id="UP000005204">
    <property type="component" value="Unassembled WGS sequence"/>
</dbReference>
<feature type="compositionally biased region" description="Basic and acidic residues" evidence="4">
    <location>
        <begin position="1080"/>
        <end position="1095"/>
    </location>
</feature>
<accession>A0A8R2R4V7</accession>
<feature type="compositionally biased region" description="Basic and acidic residues" evidence="4">
    <location>
        <begin position="876"/>
        <end position="896"/>
    </location>
</feature>
<feature type="compositionally biased region" description="Basic and acidic residues" evidence="4">
    <location>
        <begin position="1148"/>
        <end position="1187"/>
    </location>
</feature>
<dbReference type="PROSITE" id="PS50835">
    <property type="entry name" value="IG_LIKE"/>
    <property type="match status" value="7"/>
</dbReference>
<feature type="region of interest" description="Disordered" evidence="4">
    <location>
        <begin position="1285"/>
        <end position="1337"/>
    </location>
</feature>
<feature type="compositionally biased region" description="Basic and acidic residues" evidence="4">
    <location>
        <begin position="1109"/>
        <end position="1118"/>
    </location>
</feature>
<name>A0A8R2R4V7_BOMMO</name>
<evidence type="ECO:0000256" key="1">
    <source>
        <dbReference type="ARBA" id="ARBA00022729"/>
    </source>
</evidence>
<dbReference type="Gene3D" id="2.60.40.10">
    <property type="entry name" value="Immunoglobulins"/>
    <property type="match status" value="8"/>
</dbReference>
<feature type="domain" description="Ig-like" evidence="5">
    <location>
        <begin position="119"/>
        <end position="209"/>
    </location>
</feature>
<dbReference type="InterPro" id="IPR003598">
    <property type="entry name" value="Ig_sub2"/>
</dbReference>
<dbReference type="FunFam" id="2.60.40.10:FF:000097">
    <property type="entry name" value="Bent, isoform F"/>
    <property type="match status" value="7"/>
</dbReference>
<dbReference type="InterPro" id="IPR036179">
    <property type="entry name" value="Ig-like_dom_sf"/>
</dbReference>
<dbReference type="SUPFAM" id="SSF48726">
    <property type="entry name" value="Immunoglobulin"/>
    <property type="match status" value="8"/>
</dbReference>
<feature type="domain" description="Ig-like" evidence="5">
    <location>
        <begin position="334"/>
        <end position="427"/>
    </location>
</feature>
<evidence type="ECO:0000313" key="7">
    <source>
        <dbReference type="Proteomes" id="UP000005204"/>
    </source>
</evidence>
<evidence type="ECO:0000313" key="6">
    <source>
        <dbReference type="EnsemblMetazoa" id="XP_037877243.1"/>
    </source>
</evidence>
<sequence>MGVTDDFAPSFTQKPQLRQEDDGNKLVFECQLLASPKPEISWFRSDEQLQEDNRTKFKIQSIANNKFLVVLELDDVIETDAGLYKVKAKNKMGEVAASINLNFSPADEEKQKQPDGKAPTFARKPAIRQEDDGKRLIFECRIEAEPVPGVTWFHNAVEVKPGARHKLTVSKEGKSYYASLEINNVTVEDAGKYKVTAKNELGESNATISLNFDSDEAPVPEDFIKPTFTERPVIRQSDDGTKITFECRCVGKPKPTIAWYHGKKMIKESSRYKITLEEDQTLYHMARLEIIGVENSDRGEYRALAKNKHGEGVAKINLNFEGGDKPKIPDGKAPRFPKKPTIRQEGDLLIMECVLEAYPVPDITWFHGDREIKDGPKMKMSRKATGKDTFNLTLEILSPSKEDGGNYRCNAFNLFGESNANIALNFQGGDDENGFAPSFVEKPRIIPNEDGTLITMRCVCKAKPAAEVSWYRGTTVIKASSKIEIKSSKIEEDVYELFLLLTNPTAADGGAYRCHVKNEFGESNANINLNIEAEPEPEGEGPTFVEKPTIQSKDNGKLVIMGCKVKASPRPTIVWYHEGKEIKESSKIKTRIEVHEDIYTIILELIDPGIEDSGLYKCNIKNELGELNANLTLNIEIIPVIKEKPKIIKIVKKKTVIVECKVLSKFAPQCTWFKEASAVKEDSRHTVLIEPVREGEFAVKLEISNVSQTDKGSYKLVAKNEKGEATSQQVEITEIPEEKGEKPHIIKHLRSLARKENEEAEFIAVLKTSDQSCRCTWYKNSTVIRDTSEVNTSFDGTNARLIIRKVSSKYVANYRVVIKNEYGEDESSADLTIVDEKKKKKEEEEEEITVIEESEEEMSIVEEKSIIEENHVDEKKKNEEIRKKEEEKTTIEEKKTASKKVTKKGQITIENNQEEMEIESKKADSKVESKKIETKKEEIRKAELEAEEAKKNIEKKTNKTEEEKKALLEKLEKKKPEPEPEKKIEGIPKLKSVKPKEEPVETKKEVSKKSTEEKKKVVKKKVVAKKEEVVEEEFVDDYERPVLEKYEKITPTPLEKKKKEDKKAEEETQSTTATRRRSVKDKESAKPEEDKKPDEETPSATATRRRSVKDKDNDKPEPMDVDENFSITKPKTPAKPGQEPETSLTHKTPAEIKPTEDEAEAKLHVKKPEIIEEKTLKRPSPKDKEPKEDDTEEAVSLSKPRKKTSTTAPEEAQLTQKTPAKKKLTEGAEAATLKVKKPAVVKKDDDQEYELDFVDDYERPVLEKYEKISPTPIVREKKEKETKVAMSAQQAQHLEVKTESRRTSIQSEVKEETKSESRRSSIIENKAVKLTKETGRI</sequence>
<feature type="domain" description="Ig-like" evidence="5">
    <location>
        <begin position="542"/>
        <end position="634"/>
    </location>
</feature>
<keyword evidence="2" id="KW-1015">Disulfide bond</keyword>
<feature type="domain" description="Ig-like" evidence="5">
    <location>
        <begin position="639"/>
        <end position="733"/>
    </location>
</feature>
<dbReference type="InterPro" id="IPR050958">
    <property type="entry name" value="Cell_Adh-Cytoskel_Orgn"/>
</dbReference>
<dbReference type="GO" id="GO:0007156">
    <property type="term" value="P:homophilic cell adhesion via plasma membrane adhesion molecules"/>
    <property type="evidence" value="ECO:0007669"/>
    <property type="project" value="TreeGrafter"/>
</dbReference>
<evidence type="ECO:0000256" key="3">
    <source>
        <dbReference type="ARBA" id="ARBA00023319"/>
    </source>
</evidence>
<dbReference type="Pfam" id="PF07679">
    <property type="entry name" value="I-set"/>
    <property type="match status" value="8"/>
</dbReference>
<feature type="domain" description="Ig-like" evidence="5">
    <location>
        <begin position="437"/>
        <end position="532"/>
    </location>
</feature>
<feature type="compositionally biased region" description="Basic and acidic residues" evidence="4">
    <location>
        <begin position="1294"/>
        <end position="1337"/>
    </location>
</feature>
<keyword evidence="7" id="KW-1185">Reference proteome</keyword>
<organism evidence="6 7">
    <name type="scientific">Bombyx mori</name>
    <name type="common">Silk moth</name>
    <dbReference type="NCBI Taxonomy" id="7091"/>
    <lineage>
        <taxon>Eukaryota</taxon>
        <taxon>Metazoa</taxon>
        <taxon>Ecdysozoa</taxon>
        <taxon>Arthropoda</taxon>
        <taxon>Hexapoda</taxon>
        <taxon>Insecta</taxon>
        <taxon>Pterygota</taxon>
        <taxon>Neoptera</taxon>
        <taxon>Endopterygota</taxon>
        <taxon>Lepidoptera</taxon>
        <taxon>Glossata</taxon>
        <taxon>Ditrysia</taxon>
        <taxon>Bombycoidea</taxon>
        <taxon>Bombycidae</taxon>
        <taxon>Bombycinae</taxon>
        <taxon>Bombyx</taxon>
    </lineage>
</organism>
<reference evidence="6" key="2">
    <citation type="submission" date="2022-06" db="UniProtKB">
        <authorList>
            <consortium name="EnsemblMetazoa"/>
        </authorList>
    </citation>
    <scope>IDENTIFICATION</scope>
    <source>
        <strain evidence="6">p50T (Dazao)</strain>
    </source>
</reference>
<dbReference type="SMART" id="SM00409">
    <property type="entry name" value="IG"/>
    <property type="match status" value="8"/>
</dbReference>
<evidence type="ECO:0000256" key="2">
    <source>
        <dbReference type="ARBA" id="ARBA00023157"/>
    </source>
</evidence>
<dbReference type="EnsemblMetazoa" id="XM_038021315.1">
    <property type="protein sequence ID" value="XP_037877243.1"/>
    <property type="gene ID" value="LOC119630802"/>
</dbReference>
<feature type="domain" description="Ig-like" evidence="5">
    <location>
        <begin position="9"/>
        <end position="102"/>
    </location>
</feature>
<dbReference type="InterPro" id="IPR013098">
    <property type="entry name" value="Ig_I-set"/>
</dbReference>